<evidence type="ECO:0000313" key="4">
    <source>
        <dbReference type="Proteomes" id="UP001054811"/>
    </source>
</evidence>
<dbReference type="InterPro" id="IPR029058">
    <property type="entry name" value="AB_hydrolase_fold"/>
</dbReference>
<dbReference type="PANTHER" id="PTHR48081">
    <property type="entry name" value="AB HYDROLASE SUPERFAMILY PROTEIN C4A8.06C"/>
    <property type="match status" value="1"/>
</dbReference>
<keyword evidence="1 3" id="KW-0378">Hydrolase</keyword>
<proteinExistence type="predicted"/>
<dbReference type="InterPro" id="IPR050300">
    <property type="entry name" value="GDXG_lipolytic_enzyme"/>
</dbReference>
<dbReference type="Proteomes" id="UP001054811">
    <property type="component" value="Chromosome"/>
</dbReference>
<evidence type="ECO:0000313" key="3">
    <source>
        <dbReference type="EMBL" id="UUT36162.1"/>
    </source>
</evidence>
<accession>A0ABY5NLU7</accession>
<feature type="domain" description="BD-FAE-like" evidence="2">
    <location>
        <begin position="36"/>
        <end position="224"/>
    </location>
</feature>
<dbReference type="EMBL" id="CP091139">
    <property type="protein sequence ID" value="UUT36162.1"/>
    <property type="molecule type" value="Genomic_DNA"/>
</dbReference>
<reference evidence="3" key="1">
    <citation type="submission" date="2022-01" db="EMBL/GenBank/DDBJ databases">
        <title>Microbacterium eymi and Microbacterium rhizovicinus sp. nov., isolated from the rhizospheric soil of Elymus tsukushiensis, a plant native to the Dokdo Islands, Republic of Korea.</title>
        <authorList>
            <person name="Hwang Y.J."/>
        </authorList>
    </citation>
    <scope>NUCLEOTIDE SEQUENCE</scope>
    <source>
        <strain evidence="3">KUDC0405</strain>
    </source>
</reference>
<dbReference type="PANTHER" id="PTHR48081:SF13">
    <property type="entry name" value="ALPHA_BETA HYDROLASE"/>
    <property type="match status" value="1"/>
</dbReference>
<dbReference type="RefSeq" id="WP_259612811.1">
    <property type="nucleotide sequence ID" value="NZ_CP091139.2"/>
</dbReference>
<gene>
    <name evidence="3" type="ORF">L2X98_24210</name>
</gene>
<evidence type="ECO:0000256" key="1">
    <source>
        <dbReference type="ARBA" id="ARBA00022801"/>
    </source>
</evidence>
<keyword evidence="4" id="KW-1185">Reference proteome</keyword>
<sequence>MTDTAHAEAQRVLRDLVFAEPVGYRPLSLDLHLGADRAPLIVFVHGGGFRLGSRRMFCPTMTADDPFARIVDAGFAVASVDYRLSAEATFPAQLDDVFDAVQWLCAHADEFGFDASRVVLWGESAGATLAALVGLRPDAGVRGVVDWYGPADIVAMATELGQLSDPETREAGWLGGTVDSDLAVAAQASPVTHVHADAPPFLIAHGQDDQAVPLSQSRLFAAALTQAGASADLELVAGAGHMWQGDDVDRRGLLERAIAFARRCTD</sequence>
<dbReference type="Gene3D" id="3.40.50.1820">
    <property type="entry name" value="alpha/beta hydrolase"/>
    <property type="match status" value="1"/>
</dbReference>
<dbReference type="Pfam" id="PF20434">
    <property type="entry name" value="BD-FAE"/>
    <property type="match status" value="1"/>
</dbReference>
<dbReference type="SUPFAM" id="SSF53474">
    <property type="entry name" value="alpha/beta-Hydrolases"/>
    <property type="match status" value="1"/>
</dbReference>
<dbReference type="GO" id="GO:0016787">
    <property type="term" value="F:hydrolase activity"/>
    <property type="evidence" value="ECO:0007669"/>
    <property type="project" value="UniProtKB-KW"/>
</dbReference>
<dbReference type="InterPro" id="IPR049492">
    <property type="entry name" value="BD-FAE-like_dom"/>
</dbReference>
<organism evidence="3 4">
    <name type="scientific">Microbacterium elymi</name>
    <dbReference type="NCBI Taxonomy" id="2909587"/>
    <lineage>
        <taxon>Bacteria</taxon>
        <taxon>Bacillati</taxon>
        <taxon>Actinomycetota</taxon>
        <taxon>Actinomycetes</taxon>
        <taxon>Micrococcales</taxon>
        <taxon>Microbacteriaceae</taxon>
        <taxon>Microbacterium</taxon>
    </lineage>
</organism>
<evidence type="ECO:0000259" key="2">
    <source>
        <dbReference type="Pfam" id="PF20434"/>
    </source>
</evidence>
<name>A0ABY5NLU7_9MICO</name>
<protein>
    <submittedName>
        <fullName evidence="3">Alpha/beta hydrolase</fullName>
    </submittedName>
</protein>